<dbReference type="InterPro" id="IPR023577">
    <property type="entry name" value="CYTH_domain"/>
</dbReference>
<comment type="caution">
    <text evidence="2">The sequence shown here is derived from an EMBL/GenBank/DDBJ whole genome shotgun (WGS) entry which is preliminary data.</text>
</comment>
<dbReference type="PIRSF" id="PIRSF012526">
    <property type="entry name" value="CYTH_UCP012526"/>
    <property type="match status" value="1"/>
</dbReference>
<dbReference type="Proteomes" id="UP000824175">
    <property type="component" value="Unassembled WGS sequence"/>
</dbReference>
<dbReference type="CDD" id="cd07762">
    <property type="entry name" value="CYTH-like_Pase_1"/>
    <property type="match status" value="1"/>
</dbReference>
<protein>
    <submittedName>
        <fullName evidence="2">CYTH domain-containing protein</fullName>
    </submittedName>
</protein>
<dbReference type="Pfam" id="PF01928">
    <property type="entry name" value="CYTH"/>
    <property type="match status" value="1"/>
</dbReference>
<dbReference type="AlphaFoldDB" id="A0A9D1HLF1"/>
<gene>
    <name evidence="2" type="ORF">IAD15_00650</name>
</gene>
<name>A0A9D1HLF1_9FIRM</name>
<evidence type="ECO:0000313" key="2">
    <source>
        <dbReference type="EMBL" id="HIU12573.1"/>
    </source>
</evidence>
<reference evidence="2" key="2">
    <citation type="journal article" date="2021" name="PeerJ">
        <title>Extensive microbial diversity within the chicken gut microbiome revealed by metagenomics and culture.</title>
        <authorList>
            <person name="Gilroy R."/>
            <person name="Ravi A."/>
            <person name="Getino M."/>
            <person name="Pursley I."/>
            <person name="Horton D.L."/>
            <person name="Alikhan N.F."/>
            <person name="Baker D."/>
            <person name="Gharbi K."/>
            <person name="Hall N."/>
            <person name="Watson M."/>
            <person name="Adriaenssens E.M."/>
            <person name="Foster-Nyarko E."/>
            <person name="Jarju S."/>
            <person name="Secka A."/>
            <person name="Antonio M."/>
            <person name="Oren A."/>
            <person name="Chaudhuri R.R."/>
            <person name="La Ragione R."/>
            <person name="Hildebrand F."/>
            <person name="Pallen M.J."/>
        </authorList>
    </citation>
    <scope>NUCLEOTIDE SEQUENCE</scope>
    <source>
        <strain evidence="2">CHK195-11698</strain>
    </source>
</reference>
<dbReference type="Gene3D" id="2.40.320.10">
    <property type="entry name" value="Hypothetical Protein Pfu-838710-001"/>
    <property type="match status" value="1"/>
</dbReference>
<organism evidence="2 3">
    <name type="scientific">Candidatus Fimiplasma intestinipullorum</name>
    <dbReference type="NCBI Taxonomy" id="2840825"/>
    <lineage>
        <taxon>Bacteria</taxon>
        <taxon>Bacillati</taxon>
        <taxon>Bacillota</taxon>
        <taxon>Clostridia</taxon>
        <taxon>Eubacteriales</taxon>
        <taxon>Candidatus Fimiplasma</taxon>
    </lineage>
</organism>
<feature type="domain" description="CYTH" evidence="1">
    <location>
        <begin position="4"/>
        <end position="190"/>
    </location>
</feature>
<reference evidence="2" key="1">
    <citation type="submission" date="2020-10" db="EMBL/GenBank/DDBJ databases">
        <authorList>
            <person name="Gilroy R."/>
        </authorList>
    </citation>
    <scope>NUCLEOTIDE SEQUENCE</scope>
    <source>
        <strain evidence="2">CHK195-11698</strain>
    </source>
</reference>
<proteinExistence type="predicted"/>
<dbReference type="EMBL" id="DVMJ01000004">
    <property type="protein sequence ID" value="HIU12573.1"/>
    <property type="molecule type" value="Genomic_DNA"/>
</dbReference>
<dbReference type="InterPro" id="IPR009195">
    <property type="entry name" value="Uncharacterised_YjbK"/>
</dbReference>
<sequence length="190" mass="22139">MSTHLETEFKILIEKNTYQKMLLAFQSVHGAPIVQTNEYFQDRQGILKAHYYSLRIRHLDGTYELTLKKPQGFAKLEFNQMLDADTYQKFKQKVSFPSPVLDELAKEGVHIQDLEAVTTLTTTRYTFPYANGTLFLDANRYGKHQDYEVEFEVDNEAEGRLIFQDLMHTYGYSYQQNCPGKMTRALQALD</sequence>
<dbReference type="SUPFAM" id="SSF55154">
    <property type="entry name" value="CYTH-like phosphatases"/>
    <property type="match status" value="1"/>
</dbReference>
<dbReference type="PROSITE" id="PS51707">
    <property type="entry name" value="CYTH"/>
    <property type="match status" value="1"/>
</dbReference>
<accession>A0A9D1HLF1</accession>
<dbReference type="SMART" id="SM01118">
    <property type="entry name" value="CYTH"/>
    <property type="match status" value="1"/>
</dbReference>
<evidence type="ECO:0000313" key="3">
    <source>
        <dbReference type="Proteomes" id="UP000824175"/>
    </source>
</evidence>
<dbReference type="InterPro" id="IPR033469">
    <property type="entry name" value="CYTH-like_dom_sf"/>
</dbReference>
<evidence type="ECO:0000259" key="1">
    <source>
        <dbReference type="PROSITE" id="PS51707"/>
    </source>
</evidence>